<dbReference type="PATRIC" id="fig|1513271.3.peg.1480"/>
<comment type="similarity">
    <text evidence="3">Belongs to the class-I pyridoxal-phosphate-dependent aminotransferase family.</text>
</comment>
<keyword evidence="6" id="KW-1185">Reference proteome</keyword>
<dbReference type="PROSITE" id="PS00105">
    <property type="entry name" value="AA_TRANSFER_CLASS_1"/>
    <property type="match status" value="1"/>
</dbReference>
<dbReference type="PANTHER" id="PTHR42885">
    <property type="entry name" value="HISTIDINOL-PHOSPHATE AMINOTRANSFERASE-RELATED"/>
    <property type="match status" value="1"/>
</dbReference>
<evidence type="ECO:0000313" key="6">
    <source>
        <dbReference type="Proteomes" id="UP000037600"/>
    </source>
</evidence>
<dbReference type="InterPro" id="IPR004839">
    <property type="entry name" value="Aminotransferase_I/II_large"/>
</dbReference>
<reference evidence="5 6" key="1">
    <citation type="submission" date="2015-04" db="EMBL/GenBank/DDBJ databases">
        <title>Draft Genome Sequence of the Novel Agar-Digesting Marine Bacterium Q1.</title>
        <authorList>
            <person name="Li Y."/>
            <person name="Li D."/>
            <person name="Chen G."/>
            <person name="Du Z."/>
        </authorList>
    </citation>
    <scope>NUCLEOTIDE SEQUENCE [LARGE SCALE GENOMIC DNA]</scope>
    <source>
        <strain evidence="5 6">Q1</strain>
    </source>
</reference>
<evidence type="ECO:0000259" key="4">
    <source>
        <dbReference type="Pfam" id="PF00155"/>
    </source>
</evidence>
<dbReference type="Proteomes" id="UP000037600">
    <property type="component" value="Unassembled WGS sequence"/>
</dbReference>
<dbReference type="InterPro" id="IPR015422">
    <property type="entry name" value="PyrdxlP-dep_Trfase_small"/>
</dbReference>
<proteinExistence type="inferred from homology"/>
<dbReference type="Gene3D" id="3.90.1150.10">
    <property type="entry name" value="Aspartate Aminotransferase, domain 1"/>
    <property type="match status" value="1"/>
</dbReference>
<dbReference type="OrthoDB" id="9799304at2"/>
<dbReference type="InterPro" id="IPR004838">
    <property type="entry name" value="NHTrfase_class1_PyrdxlP-BS"/>
</dbReference>
<dbReference type="STRING" id="1513271.XM47_07230"/>
<dbReference type="AlphaFoldDB" id="A0A0J8GSR1"/>
<dbReference type="InterPro" id="IPR015424">
    <property type="entry name" value="PyrdxlP-dep_Trfase"/>
</dbReference>
<name>A0A0J8GSR1_9ALTE</name>
<dbReference type="PANTHER" id="PTHR42885:SF1">
    <property type="entry name" value="THREONINE-PHOSPHATE DECARBOXYLASE"/>
    <property type="match status" value="1"/>
</dbReference>
<protein>
    <recommendedName>
        <fullName evidence="3">Aminotransferase</fullName>
        <ecNumber evidence="3">2.6.1.-</ecNumber>
    </recommendedName>
</protein>
<keyword evidence="3" id="KW-0032">Aminotransferase</keyword>
<gene>
    <name evidence="5" type="ORF">XM47_07230</name>
</gene>
<dbReference type="SUPFAM" id="SSF53383">
    <property type="entry name" value="PLP-dependent transferases"/>
    <property type="match status" value="1"/>
</dbReference>
<dbReference type="EC" id="2.6.1.-" evidence="3"/>
<comment type="caution">
    <text evidence="5">The sequence shown here is derived from an EMBL/GenBank/DDBJ whole genome shotgun (WGS) entry which is preliminary data.</text>
</comment>
<dbReference type="Gene3D" id="3.40.640.10">
    <property type="entry name" value="Type I PLP-dependent aspartate aminotransferase-like (Major domain)"/>
    <property type="match status" value="1"/>
</dbReference>
<feature type="domain" description="Aminotransferase class I/classII large" evidence="4">
    <location>
        <begin position="74"/>
        <end position="324"/>
    </location>
</feature>
<keyword evidence="3" id="KW-0808">Transferase</keyword>
<evidence type="ECO:0000256" key="1">
    <source>
        <dbReference type="ARBA" id="ARBA00001933"/>
    </source>
</evidence>
<dbReference type="CDD" id="cd00609">
    <property type="entry name" value="AAT_like"/>
    <property type="match status" value="1"/>
</dbReference>
<dbReference type="GO" id="GO:0030170">
    <property type="term" value="F:pyridoxal phosphate binding"/>
    <property type="evidence" value="ECO:0007669"/>
    <property type="project" value="InterPro"/>
</dbReference>
<organism evidence="5 6">
    <name type="scientific">Catenovulum maritimum</name>
    <dbReference type="NCBI Taxonomy" id="1513271"/>
    <lineage>
        <taxon>Bacteria</taxon>
        <taxon>Pseudomonadati</taxon>
        <taxon>Pseudomonadota</taxon>
        <taxon>Gammaproteobacteria</taxon>
        <taxon>Alteromonadales</taxon>
        <taxon>Alteromonadaceae</taxon>
        <taxon>Catenovulum</taxon>
    </lineage>
</organism>
<keyword evidence="2" id="KW-0663">Pyridoxal phosphate</keyword>
<dbReference type="GO" id="GO:0008483">
    <property type="term" value="F:transaminase activity"/>
    <property type="evidence" value="ECO:0007669"/>
    <property type="project" value="UniProtKB-KW"/>
</dbReference>
<sequence>MTMTKFEHGGQLEKVAKQYNIPAHAWLDLSTGISPFSYPIPNIPIQFWQQLPIAQDGLIAAAKQYYQANFCLPCSGSQQIIELIPSLWLNQMRSLSHDISASDLTVYLPSVGYKEHQGAWQLAGFQLKFYDQNLPNELMPNSVVVVINPNNPSGQLRKANDLTQLQANVNQQQGLLIVDEAFMDVIQPSESIVSQLTENTLVLRSFGKFFGLAGIRIGFICTSEKWHNLINQVTGPWRVNGPALYIAEQALKDKLWHQTQISKLTQQQQALSQLLTEFGFGRQISCPLFIRVETSQAKHLYHALCRLAVYVRLTDEQDALRFGIPNHEQLAQLKKALVQLSKDKSLGDLA</sequence>
<accession>A0A0J8GSR1</accession>
<dbReference type="InterPro" id="IPR015421">
    <property type="entry name" value="PyrdxlP-dep_Trfase_major"/>
</dbReference>
<dbReference type="Pfam" id="PF00155">
    <property type="entry name" value="Aminotran_1_2"/>
    <property type="match status" value="1"/>
</dbReference>
<evidence type="ECO:0000256" key="3">
    <source>
        <dbReference type="RuleBase" id="RU000481"/>
    </source>
</evidence>
<dbReference type="EMBL" id="LAZL01000009">
    <property type="protein sequence ID" value="KMT65787.1"/>
    <property type="molecule type" value="Genomic_DNA"/>
</dbReference>
<comment type="cofactor">
    <cofactor evidence="1 3">
        <name>pyridoxal 5'-phosphate</name>
        <dbReference type="ChEBI" id="CHEBI:597326"/>
    </cofactor>
</comment>
<evidence type="ECO:0000256" key="2">
    <source>
        <dbReference type="ARBA" id="ARBA00022898"/>
    </source>
</evidence>
<evidence type="ECO:0000313" key="5">
    <source>
        <dbReference type="EMBL" id="KMT65787.1"/>
    </source>
</evidence>